<comment type="caution">
    <text evidence="1">The sequence shown here is derived from an EMBL/GenBank/DDBJ whole genome shotgun (WGS) entry which is preliminary data.</text>
</comment>
<proteinExistence type="predicted"/>
<gene>
    <name evidence="1" type="ORF">TIFTF001_046994</name>
</gene>
<organism evidence="1 2">
    <name type="scientific">Ficus carica</name>
    <name type="common">Common fig</name>
    <dbReference type="NCBI Taxonomy" id="3494"/>
    <lineage>
        <taxon>Eukaryota</taxon>
        <taxon>Viridiplantae</taxon>
        <taxon>Streptophyta</taxon>
        <taxon>Embryophyta</taxon>
        <taxon>Tracheophyta</taxon>
        <taxon>Spermatophyta</taxon>
        <taxon>Magnoliopsida</taxon>
        <taxon>eudicotyledons</taxon>
        <taxon>Gunneridae</taxon>
        <taxon>Pentapetalae</taxon>
        <taxon>rosids</taxon>
        <taxon>fabids</taxon>
        <taxon>Rosales</taxon>
        <taxon>Moraceae</taxon>
        <taxon>Ficeae</taxon>
        <taxon>Ficus</taxon>
    </lineage>
</organism>
<sequence length="88" mass="10010">MNLSSHKSPNLKRLKFVSRKLSAPPKPTSLVFTRDPARSCWWSGSTTRMELATKENHRDHGNLAPSVQIQCLSFKIRCDGQQHTRGHI</sequence>
<protein>
    <submittedName>
        <fullName evidence="1">Uncharacterized protein</fullName>
    </submittedName>
</protein>
<dbReference type="EMBL" id="BTGU01005079">
    <property type="protein sequence ID" value="GMN19782.1"/>
    <property type="molecule type" value="Genomic_DNA"/>
</dbReference>
<accession>A0AA88CKJ9</accession>
<evidence type="ECO:0000313" key="1">
    <source>
        <dbReference type="EMBL" id="GMN19782.1"/>
    </source>
</evidence>
<keyword evidence="2" id="KW-1185">Reference proteome</keyword>
<dbReference type="AlphaFoldDB" id="A0AA88CKJ9"/>
<dbReference type="Proteomes" id="UP001187192">
    <property type="component" value="Unassembled WGS sequence"/>
</dbReference>
<reference evidence="1" key="1">
    <citation type="submission" date="2023-07" db="EMBL/GenBank/DDBJ databases">
        <title>draft genome sequence of fig (Ficus carica).</title>
        <authorList>
            <person name="Takahashi T."/>
            <person name="Nishimura K."/>
        </authorList>
    </citation>
    <scope>NUCLEOTIDE SEQUENCE</scope>
</reference>
<name>A0AA88CKJ9_FICCA</name>
<evidence type="ECO:0000313" key="2">
    <source>
        <dbReference type="Proteomes" id="UP001187192"/>
    </source>
</evidence>